<sequence>MMSKQMNRRRFLRNAGLGAGSAIMLAACQPMAAEQAGDGDGAAAQTAEPVSIISMTWGRAEMMEDVAAAFAESNDGAIAVENQTLGWGDYWTKLNTLYASGSPPDSAWTHTAWVRPHAVLGAIEDLNPRIDASPEFPDDWYESVWGLFTFEGGQYGTSWDVGVQGIWFNRTLYDAAGLTGPGVGSTYAELLEASLALTTDREGNHPQDDGFSKREVAVWGMSNMVDNWVNEIRPQAVAWGTDVFNEDDTECIVNSEATVEFLNWYLEAIQTHQVHPSADLIEGLGNLFVSGSSALISTFPGIIDQFDGSFDWEISPYPMGGDSGTHTLNVGGSAFSIPSESSHPEEAWEWLEYNAGDEAHQIWASTGIINARKSTSKYVLELLDVPDTFVEFYMDRIDEFGVPVWQHKNRAQVNTALTAAFELVWLGDRTVEDAANAVKAEVDELLADA</sequence>
<comment type="subcellular location">
    <subcellularLocation>
        <location evidence="1">Cell envelope</location>
    </subcellularLocation>
</comment>
<feature type="chain" id="PRO_5025686006" evidence="5">
    <location>
        <begin position="33"/>
        <end position="449"/>
    </location>
</feature>
<proteinExistence type="inferred from homology"/>
<accession>A0A6B0YYG4</accession>
<keyword evidence="3" id="KW-0813">Transport</keyword>
<evidence type="ECO:0000256" key="5">
    <source>
        <dbReference type="SAM" id="SignalP"/>
    </source>
</evidence>
<evidence type="ECO:0000256" key="1">
    <source>
        <dbReference type="ARBA" id="ARBA00004196"/>
    </source>
</evidence>
<organism evidence="6">
    <name type="scientific">Caldilineaceae bacterium SB0664_bin_27</name>
    <dbReference type="NCBI Taxonomy" id="2605260"/>
    <lineage>
        <taxon>Bacteria</taxon>
        <taxon>Bacillati</taxon>
        <taxon>Chloroflexota</taxon>
        <taxon>Caldilineae</taxon>
        <taxon>Caldilineales</taxon>
        <taxon>Caldilineaceae</taxon>
    </lineage>
</organism>
<gene>
    <name evidence="6" type="ORF">F4Y42_19875</name>
</gene>
<dbReference type="SUPFAM" id="SSF53850">
    <property type="entry name" value="Periplasmic binding protein-like II"/>
    <property type="match status" value="1"/>
</dbReference>
<name>A0A6B0YYG4_9CHLR</name>
<protein>
    <submittedName>
        <fullName evidence="6">Sugar ABC transporter substrate-binding protein</fullName>
    </submittedName>
</protein>
<evidence type="ECO:0000256" key="4">
    <source>
        <dbReference type="ARBA" id="ARBA00022729"/>
    </source>
</evidence>
<evidence type="ECO:0000313" key="6">
    <source>
        <dbReference type="EMBL" id="MXY95703.1"/>
    </source>
</evidence>
<evidence type="ECO:0000256" key="3">
    <source>
        <dbReference type="ARBA" id="ARBA00022448"/>
    </source>
</evidence>
<dbReference type="GO" id="GO:0030313">
    <property type="term" value="C:cell envelope"/>
    <property type="evidence" value="ECO:0007669"/>
    <property type="project" value="UniProtKB-SubCell"/>
</dbReference>
<dbReference type="InterPro" id="IPR006311">
    <property type="entry name" value="TAT_signal"/>
</dbReference>
<comment type="caution">
    <text evidence="6">The sequence shown here is derived from an EMBL/GenBank/DDBJ whole genome shotgun (WGS) entry which is preliminary data.</text>
</comment>
<dbReference type="PANTHER" id="PTHR43649:SF31">
    <property type="entry name" value="SN-GLYCEROL-3-PHOSPHATE-BINDING PERIPLASMIC PROTEIN UGPB"/>
    <property type="match status" value="1"/>
</dbReference>
<dbReference type="InterPro" id="IPR050490">
    <property type="entry name" value="Bact_solute-bd_prot1"/>
</dbReference>
<feature type="signal peptide" evidence="5">
    <location>
        <begin position="1"/>
        <end position="32"/>
    </location>
</feature>
<dbReference type="EMBL" id="VXRG01000168">
    <property type="protein sequence ID" value="MXY95703.1"/>
    <property type="molecule type" value="Genomic_DNA"/>
</dbReference>
<evidence type="ECO:0000256" key="2">
    <source>
        <dbReference type="ARBA" id="ARBA00008520"/>
    </source>
</evidence>
<dbReference type="PANTHER" id="PTHR43649">
    <property type="entry name" value="ARABINOSE-BINDING PROTEIN-RELATED"/>
    <property type="match status" value="1"/>
</dbReference>
<dbReference type="PROSITE" id="PS51318">
    <property type="entry name" value="TAT"/>
    <property type="match status" value="1"/>
</dbReference>
<reference evidence="6" key="1">
    <citation type="submission" date="2019-09" db="EMBL/GenBank/DDBJ databases">
        <title>Characterisation of the sponge microbiome using genome-centric metagenomics.</title>
        <authorList>
            <person name="Engelberts J.P."/>
            <person name="Robbins S.J."/>
            <person name="De Goeij J.M."/>
            <person name="Aranda M."/>
            <person name="Bell S.C."/>
            <person name="Webster N.S."/>
        </authorList>
    </citation>
    <scope>NUCLEOTIDE SEQUENCE</scope>
    <source>
        <strain evidence="6">SB0664_bin_27</strain>
    </source>
</reference>
<dbReference type="CDD" id="cd13585">
    <property type="entry name" value="PBP2_TMBP_like"/>
    <property type="match status" value="1"/>
</dbReference>
<keyword evidence="4 5" id="KW-0732">Signal</keyword>
<dbReference type="PROSITE" id="PS51257">
    <property type="entry name" value="PROKAR_LIPOPROTEIN"/>
    <property type="match status" value="1"/>
</dbReference>
<dbReference type="Gene3D" id="3.40.190.10">
    <property type="entry name" value="Periplasmic binding protein-like II"/>
    <property type="match status" value="1"/>
</dbReference>
<dbReference type="Pfam" id="PF13416">
    <property type="entry name" value="SBP_bac_8"/>
    <property type="match status" value="1"/>
</dbReference>
<dbReference type="InterPro" id="IPR006059">
    <property type="entry name" value="SBP"/>
</dbReference>
<dbReference type="AlphaFoldDB" id="A0A6B0YYG4"/>
<comment type="similarity">
    <text evidence="2">Belongs to the bacterial solute-binding protein 1 family.</text>
</comment>